<organism evidence="5 6">
    <name type="scientific">Amazonocrinis nigriterrae CENA67</name>
    <dbReference type="NCBI Taxonomy" id="2794033"/>
    <lineage>
        <taxon>Bacteria</taxon>
        <taxon>Bacillati</taxon>
        <taxon>Cyanobacteriota</taxon>
        <taxon>Cyanophyceae</taxon>
        <taxon>Nostocales</taxon>
        <taxon>Nostocaceae</taxon>
        <taxon>Amazonocrinis</taxon>
        <taxon>Amazonocrinis nigriterrae</taxon>
    </lineage>
</organism>
<gene>
    <name evidence="5" type="ORF">I8748_33305</name>
</gene>
<evidence type="ECO:0000259" key="4">
    <source>
        <dbReference type="SMART" id="SM00382"/>
    </source>
</evidence>
<dbReference type="Proteomes" id="UP000632766">
    <property type="component" value="Unassembled WGS sequence"/>
</dbReference>
<dbReference type="InterPro" id="IPR003593">
    <property type="entry name" value="AAA+_ATPase"/>
</dbReference>
<keyword evidence="2" id="KW-0547">Nucleotide-binding</keyword>
<dbReference type="SMART" id="SM00382">
    <property type="entry name" value="AAA"/>
    <property type="match status" value="1"/>
</dbReference>
<dbReference type="GO" id="GO:0005524">
    <property type="term" value="F:ATP binding"/>
    <property type="evidence" value="ECO:0007669"/>
    <property type="project" value="UniProtKB-KW"/>
</dbReference>
<dbReference type="InterPro" id="IPR027417">
    <property type="entry name" value="P-loop_NTPase"/>
</dbReference>
<dbReference type="InterPro" id="IPR054472">
    <property type="entry name" value="WHD"/>
</dbReference>
<dbReference type="CDD" id="cd19481">
    <property type="entry name" value="RecA-like_protease"/>
    <property type="match status" value="1"/>
</dbReference>
<evidence type="ECO:0000313" key="6">
    <source>
        <dbReference type="Proteomes" id="UP000632766"/>
    </source>
</evidence>
<keyword evidence="6" id="KW-1185">Reference proteome</keyword>
<dbReference type="AlphaFoldDB" id="A0A8J7I2L7"/>
<comment type="caution">
    <text evidence="5">The sequence shown here is derived from an EMBL/GenBank/DDBJ whole genome shotgun (WGS) entry which is preliminary data.</text>
</comment>
<sequence>MKLLSQTRRVLERQREQGRGDVEVSVFVDVEEDRQMMSHPAFEEAPPALEQLCQIFGLSSFEREILLLCAGMEFDRNWGTLCAEAQNQPQWNYPTFSLALSVSSSRHWSAFTQDAPLRRWRLLEIGAGNALATSPLRLDEQIVHYLTGLHPLDERLQQWGVLPLHTEKLVASHQALAEQMASCWVQASQENRAIPVLQLCGTEALTKRSLAANVCHLLELQGYAVCANTLPSDTQQIHVLGCLWEREWLLHQRVMFLDCDRLESQSAEKENSITQLLDTLQVPVFVSSIERRRPIQRPLLTFDVHHPSPAEQRQVWQTALSELTPSLNGQIDRLVSHFNLSAASIEAISWQFKTQYSKHNSSNTVETVDNNLFTVLWDTCRAQARPRLDELVQPIQATAEWEDLVLPPNELGVLRDIAAHLRQRSKVYEQWGFAGKGQRGLGISALFAGASGTGKTLAAEVLGNALHLDVYRIDLSAVVSKYIGETEKNLRRVFDAAEGGGVILLFDEADALFGKRTEVKDSHDRHANIEVSYLLQRMEAYRGLAILTTNLKASLDQAFLRRIRFIVQFPFPDVNQRTEIWRRVFPKQTPIADLDFQKLAKLNVAGGNIRNIALNAAFLAADADEPVSMKHLLQAVKSEYIKLERPLTDVEVKGWVS</sequence>
<dbReference type="PANTHER" id="PTHR23073">
    <property type="entry name" value="26S PROTEASOME REGULATORY SUBUNIT"/>
    <property type="match status" value="1"/>
</dbReference>
<dbReference type="SUPFAM" id="SSF52540">
    <property type="entry name" value="P-loop containing nucleoside triphosphate hydrolases"/>
    <property type="match status" value="1"/>
</dbReference>
<dbReference type="Pfam" id="PF22977">
    <property type="entry name" value="WHD"/>
    <property type="match status" value="1"/>
</dbReference>
<evidence type="ECO:0000256" key="3">
    <source>
        <dbReference type="ARBA" id="ARBA00022840"/>
    </source>
</evidence>
<proteinExistence type="inferred from homology"/>
<accession>A0A8J7I2L7</accession>
<evidence type="ECO:0000313" key="5">
    <source>
        <dbReference type="EMBL" id="MBH8566969.1"/>
    </source>
</evidence>
<protein>
    <submittedName>
        <fullName evidence="5">ATP-binding protein</fullName>
    </submittedName>
</protein>
<dbReference type="EMBL" id="JAECZC010000108">
    <property type="protein sequence ID" value="MBH8566969.1"/>
    <property type="molecule type" value="Genomic_DNA"/>
</dbReference>
<dbReference type="Gene3D" id="3.40.50.300">
    <property type="entry name" value="P-loop containing nucleotide triphosphate hydrolases"/>
    <property type="match status" value="1"/>
</dbReference>
<reference evidence="5 6" key="1">
    <citation type="journal article" date="2021" name="Int. J. Syst. Evol. Microbiol.">
        <title>Amazonocrinis nigriterrae gen. nov., sp. nov., Atlanticothrix silvestris gen. nov., sp. nov. and Dendronalium phyllosphericum gen. nov., sp. nov., nostocacean cyanobacteria from Brazilian environments.</title>
        <authorList>
            <person name="Alvarenga D.O."/>
            <person name="Andreote A.P.D."/>
            <person name="Branco L.H.Z."/>
            <person name="Delbaje E."/>
            <person name="Cruz R.B."/>
            <person name="Varani A.M."/>
            <person name="Fiore M.F."/>
        </authorList>
    </citation>
    <scope>NUCLEOTIDE SEQUENCE [LARGE SCALE GENOMIC DNA]</scope>
    <source>
        <strain evidence="5 6">CENA67</strain>
    </source>
</reference>
<comment type="similarity">
    <text evidence="1">Belongs to the AAA ATPase family.</text>
</comment>
<dbReference type="InterPro" id="IPR050221">
    <property type="entry name" value="26S_Proteasome_ATPase"/>
</dbReference>
<dbReference type="GO" id="GO:0016887">
    <property type="term" value="F:ATP hydrolysis activity"/>
    <property type="evidence" value="ECO:0007669"/>
    <property type="project" value="InterPro"/>
</dbReference>
<evidence type="ECO:0000256" key="1">
    <source>
        <dbReference type="ARBA" id="ARBA00006914"/>
    </source>
</evidence>
<feature type="domain" description="AAA+ ATPase" evidence="4">
    <location>
        <begin position="441"/>
        <end position="573"/>
    </location>
</feature>
<dbReference type="InterPro" id="IPR003959">
    <property type="entry name" value="ATPase_AAA_core"/>
</dbReference>
<evidence type="ECO:0000256" key="2">
    <source>
        <dbReference type="ARBA" id="ARBA00022741"/>
    </source>
</evidence>
<keyword evidence="3 5" id="KW-0067">ATP-binding</keyword>
<name>A0A8J7I2L7_9NOST</name>
<dbReference type="Pfam" id="PF00004">
    <property type="entry name" value="AAA"/>
    <property type="match status" value="1"/>
</dbReference>